<feature type="transmembrane region" description="Helical" evidence="2">
    <location>
        <begin position="152"/>
        <end position="172"/>
    </location>
</feature>
<evidence type="ECO:0000313" key="3">
    <source>
        <dbReference type="EMBL" id="MFD2090364.1"/>
    </source>
</evidence>
<evidence type="ECO:0000256" key="1">
    <source>
        <dbReference type="SAM" id="MobiDB-lite"/>
    </source>
</evidence>
<comment type="caution">
    <text evidence="3">The sequence shown here is derived from an EMBL/GenBank/DDBJ whole genome shotgun (WGS) entry which is preliminary data.</text>
</comment>
<accession>A0ABW4X756</accession>
<dbReference type="EMBL" id="JBHUHP010000001">
    <property type="protein sequence ID" value="MFD2090364.1"/>
    <property type="molecule type" value="Genomic_DNA"/>
</dbReference>
<gene>
    <name evidence="3" type="ORF">ACFSHS_02140</name>
</gene>
<organism evidence="3 4">
    <name type="scientific">Blastococcus deserti</name>
    <dbReference type="NCBI Taxonomy" id="2259033"/>
    <lineage>
        <taxon>Bacteria</taxon>
        <taxon>Bacillati</taxon>
        <taxon>Actinomycetota</taxon>
        <taxon>Actinomycetes</taxon>
        <taxon>Geodermatophilales</taxon>
        <taxon>Geodermatophilaceae</taxon>
        <taxon>Blastococcus</taxon>
    </lineage>
</organism>
<dbReference type="RefSeq" id="WP_376871158.1">
    <property type="nucleotide sequence ID" value="NZ_JBHUHP010000001.1"/>
</dbReference>
<feature type="compositionally biased region" description="Basic and acidic residues" evidence="1">
    <location>
        <begin position="8"/>
        <end position="22"/>
    </location>
</feature>
<keyword evidence="2" id="KW-0472">Membrane</keyword>
<feature type="transmembrane region" description="Helical" evidence="2">
    <location>
        <begin position="344"/>
        <end position="373"/>
    </location>
</feature>
<protein>
    <recommendedName>
        <fullName evidence="5">Dolichyl-phosphate-mannose-protein mannosyltransferase</fullName>
    </recommendedName>
</protein>
<feature type="transmembrane region" description="Helical" evidence="2">
    <location>
        <begin position="419"/>
        <end position="435"/>
    </location>
</feature>
<keyword evidence="4" id="KW-1185">Reference proteome</keyword>
<sequence>MSSAAPGERTREPVAEPAPDERPRRPRARLAWVVFAVVAVLATVLVGLHIDNYRQLSVYDEPQHIDYVHRVLQGDFPASGDVWLPETIEATTCRTIDYPAPLPACSAAADLPALPNGGLSMAFIHTPAYYTVAAGAVLLDRALGQVVDDVDAMRLTGVLWLVLALWMLWLLWRDLGVPWQTRAGLSLALTAAPIVLLSQSTVTNDATALAAGAALTVAVIRWDRGTSRLWLPVTIGLVALLLKVTNLAVVLAVCAFVLVRALQHSTTTRQRVRAVLTRRNLLLVGLLGVATVVVGVGWSVVVNARATLDESENPQNVLMAVDRFDPSWLATSMLSLTSPLQPQFYQAVMTGSAGAVIVANLANIGLLALAVVGAARSEPGSVVRALAIAVGATTLAYGPLLTVVNFVTAGVYFGIPARYGLSLVPGMLALAGTAVRTPRGGTVLLVVGAAFYAMTAWVLVR</sequence>
<name>A0ABW4X756_9ACTN</name>
<feature type="transmembrane region" description="Helical" evidence="2">
    <location>
        <begin position="30"/>
        <end position="50"/>
    </location>
</feature>
<keyword evidence="2" id="KW-0812">Transmembrane</keyword>
<feature type="transmembrane region" description="Helical" evidence="2">
    <location>
        <begin position="280"/>
        <end position="301"/>
    </location>
</feature>
<evidence type="ECO:0000256" key="2">
    <source>
        <dbReference type="SAM" id="Phobius"/>
    </source>
</evidence>
<feature type="transmembrane region" description="Helical" evidence="2">
    <location>
        <begin position="442"/>
        <end position="460"/>
    </location>
</feature>
<evidence type="ECO:0008006" key="5">
    <source>
        <dbReference type="Google" id="ProtNLM"/>
    </source>
</evidence>
<feature type="transmembrane region" description="Helical" evidence="2">
    <location>
        <begin position="229"/>
        <end position="259"/>
    </location>
</feature>
<keyword evidence="2" id="KW-1133">Transmembrane helix</keyword>
<dbReference type="Proteomes" id="UP001597402">
    <property type="component" value="Unassembled WGS sequence"/>
</dbReference>
<feature type="transmembrane region" description="Helical" evidence="2">
    <location>
        <begin position="385"/>
        <end position="413"/>
    </location>
</feature>
<proteinExistence type="predicted"/>
<feature type="transmembrane region" description="Helical" evidence="2">
    <location>
        <begin position="119"/>
        <end position="140"/>
    </location>
</feature>
<reference evidence="4" key="1">
    <citation type="journal article" date="2019" name="Int. J. Syst. Evol. Microbiol.">
        <title>The Global Catalogue of Microorganisms (GCM) 10K type strain sequencing project: providing services to taxonomists for standard genome sequencing and annotation.</title>
        <authorList>
            <consortium name="The Broad Institute Genomics Platform"/>
            <consortium name="The Broad Institute Genome Sequencing Center for Infectious Disease"/>
            <person name="Wu L."/>
            <person name="Ma J."/>
        </authorList>
    </citation>
    <scope>NUCLEOTIDE SEQUENCE [LARGE SCALE GENOMIC DNA]</scope>
    <source>
        <strain evidence="4">JCM 3338</strain>
    </source>
</reference>
<evidence type="ECO:0000313" key="4">
    <source>
        <dbReference type="Proteomes" id="UP001597402"/>
    </source>
</evidence>
<feature type="region of interest" description="Disordered" evidence="1">
    <location>
        <begin position="1"/>
        <end position="22"/>
    </location>
</feature>